<dbReference type="PANTHER" id="PTHR42928:SF5">
    <property type="entry name" value="BLR1237 PROTEIN"/>
    <property type="match status" value="1"/>
</dbReference>
<dbReference type="Proteomes" id="UP000269692">
    <property type="component" value="Unassembled WGS sequence"/>
</dbReference>
<gene>
    <name evidence="2" type="ORF">D9R14_12415</name>
</gene>
<sequence length="431" mass="45051">MRKLAEFRAAVSARFAHINHNSRISSQLMRIMSKNLIDAERFAQAGSPAAFNGVGRLRLVRVAGLPCHGAGPYAWTSRDNPAGPAITTKANEEETMDGNLSRRSILKAALTTGAAGAAGLLSGTAAFAQGADGWPNRPITIIVPVAAGGIIDLLSRAVGDVLSPVLKTPIVTEPRPGADHMIGTRFVARAEPDGYTWLFASVPFTVSPALSRNPGFDPVADFAPLQMIASSPNVLVVPASVPAKTVKEFVALVKSKPGEFNYANPGNGSSNHLGMEMLKQVAGLDIMGIVYKGQPPAIVDLLAGRVQAMMISSSLVGQYVANGTLRALAVVAPSRLTALPDVPTIAEAGYPDVNVVPWFGLFAPAKTPAPILAKARGALHDALAGQDLQGKIRNIGAVPYPPNGPEAFASHIKNEIAQWPALVAKAGLEKN</sequence>
<dbReference type="Gene3D" id="3.40.190.150">
    <property type="entry name" value="Bordetella uptake gene, domain 1"/>
    <property type="match status" value="1"/>
</dbReference>
<name>A0A3L7ACU5_9HYPH</name>
<evidence type="ECO:0000313" key="3">
    <source>
        <dbReference type="Proteomes" id="UP000269692"/>
    </source>
</evidence>
<comment type="caution">
    <text evidence="2">The sequence shown here is derived from an EMBL/GenBank/DDBJ whole genome shotgun (WGS) entry which is preliminary data.</text>
</comment>
<organism evidence="2 3">
    <name type="scientific">Xanthobacter tagetidis</name>
    <dbReference type="NCBI Taxonomy" id="60216"/>
    <lineage>
        <taxon>Bacteria</taxon>
        <taxon>Pseudomonadati</taxon>
        <taxon>Pseudomonadota</taxon>
        <taxon>Alphaproteobacteria</taxon>
        <taxon>Hyphomicrobiales</taxon>
        <taxon>Xanthobacteraceae</taxon>
        <taxon>Xanthobacter</taxon>
    </lineage>
</organism>
<evidence type="ECO:0000256" key="1">
    <source>
        <dbReference type="ARBA" id="ARBA00006987"/>
    </source>
</evidence>
<protein>
    <submittedName>
        <fullName evidence="2">Tripartite tricarboxylate transporter substrate binding protein</fullName>
    </submittedName>
</protein>
<dbReference type="EMBL" id="RCTF01000009">
    <property type="protein sequence ID" value="RLP78183.1"/>
    <property type="molecule type" value="Genomic_DNA"/>
</dbReference>
<dbReference type="InterPro" id="IPR005064">
    <property type="entry name" value="BUG"/>
</dbReference>
<dbReference type="InterPro" id="IPR042100">
    <property type="entry name" value="Bug_dom1"/>
</dbReference>
<dbReference type="SUPFAM" id="SSF53850">
    <property type="entry name" value="Periplasmic binding protein-like II"/>
    <property type="match status" value="1"/>
</dbReference>
<comment type="similarity">
    <text evidence="1">Belongs to the UPF0065 (bug) family.</text>
</comment>
<keyword evidence="3" id="KW-1185">Reference proteome</keyword>
<dbReference type="PROSITE" id="PS51318">
    <property type="entry name" value="TAT"/>
    <property type="match status" value="1"/>
</dbReference>
<dbReference type="PANTHER" id="PTHR42928">
    <property type="entry name" value="TRICARBOXYLATE-BINDING PROTEIN"/>
    <property type="match status" value="1"/>
</dbReference>
<dbReference type="CDD" id="cd13578">
    <property type="entry name" value="PBP2_Bug27"/>
    <property type="match status" value="1"/>
</dbReference>
<dbReference type="InterPro" id="IPR006311">
    <property type="entry name" value="TAT_signal"/>
</dbReference>
<dbReference type="Pfam" id="PF03401">
    <property type="entry name" value="TctC"/>
    <property type="match status" value="1"/>
</dbReference>
<proteinExistence type="inferred from homology"/>
<evidence type="ECO:0000313" key="2">
    <source>
        <dbReference type="EMBL" id="RLP78183.1"/>
    </source>
</evidence>
<dbReference type="AlphaFoldDB" id="A0A3L7ACU5"/>
<accession>A0A3L7ACU5</accession>
<dbReference type="Gene3D" id="3.40.190.10">
    <property type="entry name" value="Periplasmic binding protein-like II"/>
    <property type="match status" value="1"/>
</dbReference>
<reference evidence="2 3" key="1">
    <citation type="submission" date="2018-10" db="EMBL/GenBank/DDBJ databases">
        <title>Xanthobacter tagetidis genome sequencing and assembly.</title>
        <authorList>
            <person name="Maclea K.S."/>
            <person name="Goen A.E."/>
            <person name="Fatima S.A."/>
        </authorList>
    </citation>
    <scope>NUCLEOTIDE SEQUENCE [LARGE SCALE GENOMIC DNA]</scope>
    <source>
        <strain evidence="2 3">ATCC 700314</strain>
    </source>
</reference>